<dbReference type="SUPFAM" id="SSF52058">
    <property type="entry name" value="L domain-like"/>
    <property type="match status" value="2"/>
</dbReference>
<dbReference type="Pfam" id="PF00757">
    <property type="entry name" value="Furin-like"/>
    <property type="match status" value="1"/>
</dbReference>
<keyword evidence="9 17" id="KW-0067">ATP-binding</keyword>
<keyword evidence="3" id="KW-0217">Developmental protein</keyword>
<dbReference type="GO" id="GO:0043066">
    <property type="term" value="P:negative regulation of apoptotic process"/>
    <property type="evidence" value="ECO:0007669"/>
    <property type="project" value="TreeGrafter"/>
</dbReference>
<evidence type="ECO:0000256" key="11">
    <source>
        <dbReference type="ARBA" id="ARBA00023136"/>
    </source>
</evidence>
<dbReference type="Pfam" id="PF01030">
    <property type="entry name" value="Recep_L_domain"/>
    <property type="match status" value="2"/>
</dbReference>
<dbReference type="PRINTS" id="PR00109">
    <property type="entry name" value="TYRKINASE"/>
</dbReference>
<keyword evidence="14" id="KW-0325">Glycoprotein</keyword>
<feature type="region of interest" description="Disordered" evidence="18">
    <location>
        <begin position="136"/>
        <end position="160"/>
    </location>
</feature>
<dbReference type="CDD" id="cd00064">
    <property type="entry name" value="FU"/>
    <property type="match status" value="6"/>
</dbReference>
<dbReference type="InterPro" id="IPR000719">
    <property type="entry name" value="Prot_kinase_dom"/>
</dbReference>
<evidence type="ECO:0000313" key="22">
    <source>
        <dbReference type="RefSeq" id="XP_026745819.1"/>
    </source>
</evidence>
<dbReference type="InterPro" id="IPR006211">
    <property type="entry name" value="Furin-like_Cys-rich_dom"/>
</dbReference>
<name>A0A7E5WZD9_TRINI</name>
<keyword evidence="10 19" id="KW-1133">Transmembrane helix</keyword>
<dbReference type="OrthoDB" id="6219513at2759"/>
<reference evidence="22" key="1">
    <citation type="submission" date="2025-08" db="UniProtKB">
        <authorList>
            <consortium name="RefSeq"/>
        </authorList>
    </citation>
    <scope>IDENTIFICATION</scope>
</reference>
<dbReference type="InterPro" id="IPR032778">
    <property type="entry name" value="GF_recep_IV"/>
</dbReference>
<dbReference type="GO" id="GO:0004714">
    <property type="term" value="F:transmembrane receptor protein tyrosine kinase activity"/>
    <property type="evidence" value="ECO:0007669"/>
    <property type="project" value="UniProtKB-EC"/>
</dbReference>
<feature type="transmembrane region" description="Helical" evidence="19">
    <location>
        <begin position="1063"/>
        <end position="1083"/>
    </location>
</feature>
<sequence length="1693" mass="189631">MDMDKKNKKIAERLRSRFNLLNIQEQLWGANVVDLEVGYMHPVPIKPVLKQTALKTDKGSDKKDKVNFNMALAELRKWISLIKLLSYKYKIVYIFNSFFLPTAPAQQIDFGDFAAPGQDVAFKQYSAERGDKIYLPEKSKDVEESPDFSTDEQDPTSKIQKFDQDYDFEDDFDLEGMPSEGVGDLDHSTSDPNEFLKKLVLLQAEIDKKVVAAKQKAHGKRKKARKITKKSTAVAIPNSDKQIAAARPDRGYMVKEFIFLGNYVVLNYTSAEGMIIKNLTMFTNNGSEYVCIGTNGRMSVPSNRDTHYRNLRDRFTNCTYVDGNLELTWLKNETMDLSFLKYIREVTGYVLISHVNVRHIVLPQLQIIRGRTLFKLNVREEEFALMVTMSSAFTLELPALRDVLRGSVGIYNNYNLCHVKTINWDEIITGVNATYVYVYDFAAAERDCPRCDPSCEAGCWGEGPENCQKFSKTICSPQCAQGRCFGRNPRDCCNAFCAGGCTGPLPSQCLACRNFYDEGTCSQECPSMQKYNPTTYSWEPNPNGKYAYGATCVRNCPEHLLKDNGACVRSCPPNKTAVNGECIPCNVTCPKTCHAEKPIHSGNIDSFKDCTIIDGSIQILEMTFTGFQHVNPDYSFGERYAKMEPHKLEVFSTVREVTGYLNVQAHHPNFTSLSYFRNLEVIGGRQVVENLFASLYIVKTSLKSLGLKSLKRVNSGAIAIMENKYLCFADKIAWHKLVKSKDHKQIIQNNGNPKTCEKENMVCDPQCSADGCWGPGPDQCLSCKNYKFGEVCLQNCSVFPGMYKDGPKSCEKCHPECKDGCDGPTRANCTSCKHVQDGPYCVSKCPDKRYTADNATCQPCHKNCLTGCTGPENTVGEGACNSCRKAIISVEATVESCLSENEPCPDGYYNEWVGNVKPLEGKVKVVCRKCHPRCKKCVGFGIHTQVCLQCNGYKRGDQCEDECPADDYTDEVNKTCTPCHAECKGCVGSSSTDCVKCKNLKIYLGNPDDLQNHSSFNCTDTCPAHMPHKIYFDEQLQNPIDEPYCSTHTNGNPNMVTAKIPTVLVIILVIAFILLVILGIIGYTCRQKAKANKEAVKMTMVLTGCEDNEPLRPTNVKPNLAKLRIVKEVELRRGGMLGFGAFGKVYKGVWVPEGENVKIPVAIKVLKDGTGANTSKEFLEEAYIMASVEHPNLLQLLAVCMTNQMMLITQLMPLGCLLDYVRTHKEKIGSKAFLNWCTQIARGMAYLEEKRLVHRDLAARNVLVQTPNCVKITDFGLAKLLEVNTDEYKAAGGKMPIKWLALECIQHRIFTHKSDVWAFGVTIWELLSYGARPYETISARNVPELIENGLKLPQPSICTLDIYCIMVSCWMLDADSRPTFKQLADTFSEMARDPGRYLVIPGDKFMRLPSYSTQDEKEMIRNLSSAMEGPESLVEADEYLQPKFKSGPSTNTTISVIEVHQNSMKQCPSPSWPPGVPDSDCGTMDGAGKPEAWNHELLRYNHQASPCSESTDLRHYYNNGVYGSESSRYCSDPMKGRPDVAETNFDNMSKTKEAQVGNLKLNLPLDEDDYLMPSQQHTQNASTYMDLIGEGGENQDVKDLRFCSFVGKRCVDNPEYLMSEESALPQTLGIPTEPVPMESLCMSEGSGSESTPRPSTSKYLPQRSVEEESMSDHEYYNDLQRELQPLRRNETTV</sequence>
<dbReference type="FunFam" id="2.10.220.10:FF:000002">
    <property type="entry name" value="Receptor protein-tyrosine kinase"/>
    <property type="match status" value="1"/>
</dbReference>
<accession>A0A7E5WZD9</accession>
<dbReference type="InterPro" id="IPR001245">
    <property type="entry name" value="Ser-Thr/Tyr_kinase_cat_dom"/>
</dbReference>
<keyword evidence="7 17" id="KW-0547">Nucleotide-binding</keyword>
<dbReference type="InterPro" id="IPR009030">
    <property type="entry name" value="Growth_fac_rcpt_cys_sf"/>
</dbReference>
<comment type="catalytic activity">
    <reaction evidence="15">
        <text>L-tyrosyl-[protein] + ATP = O-phospho-L-tyrosyl-[protein] + ADP + H(+)</text>
        <dbReference type="Rhea" id="RHEA:10596"/>
        <dbReference type="Rhea" id="RHEA-COMP:10136"/>
        <dbReference type="Rhea" id="RHEA-COMP:20101"/>
        <dbReference type="ChEBI" id="CHEBI:15378"/>
        <dbReference type="ChEBI" id="CHEBI:30616"/>
        <dbReference type="ChEBI" id="CHEBI:46858"/>
        <dbReference type="ChEBI" id="CHEBI:61978"/>
        <dbReference type="ChEBI" id="CHEBI:456216"/>
        <dbReference type="EC" id="2.7.10.1"/>
    </reaction>
</comment>
<organism evidence="21 22">
    <name type="scientific">Trichoplusia ni</name>
    <name type="common">Cabbage looper</name>
    <dbReference type="NCBI Taxonomy" id="7111"/>
    <lineage>
        <taxon>Eukaryota</taxon>
        <taxon>Metazoa</taxon>
        <taxon>Ecdysozoa</taxon>
        <taxon>Arthropoda</taxon>
        <taxon>Hexapoda</taxon>
        <taxon>Insecta</taxon>
        <taxon>Pterygota</taxon>
        <taxon>Neoptera</taxon>
        <taxon>Endopterygota</taxon>
        <taxon>Lepidoptera</taxon>
        <taxon>Glossata</taxon>
        <taxon>Ditrysia</taxon>
        <taxon>Noctuoidea</taxon>
        <taxon>Noctuidae</taxon>
        <taxon>Plusiinae</taxon>
        <taxon>Trichoplusia</taxon>
    </lineage>
</organism>
<evidence type="ECO:0000256" key="2">
    <source>
        <dbReference type="ARBA" id="ARBA00011902"/>
    </source>
</evidence>
<evidence type="ECO:0000256" key="12">
    <source>
        <dbReference type="ARBA" id="ARBA00023137"/>
    </source>
</evidence>
<evidence type="ECO:0000256" key="8">
    <source>
        <dbReference type="ARBA" id="ARBA00022777"/>
    </source>
</evidence>
<dbReference type="SUPFAM" id="SSF57184">
    <property type="entry name" value="Growth factor receptor domain"/>
    <property type="match status" value="3"/>
</dbReference>
<dbReference type="GO" id="GO:0009925">
    <property type="term" value="C:basal plasma membrane"/>
    <property type="evidence" value="ECO:0007669"/>
    <property type="project" value="TreeGrafter"/>
</dbReference>
<dbReference type="InterPro" id="IPR036941">
    <property type="entry name" value="Rcpt_L-dom_sf"/>
</dbReference>
<keyword evidence="11 19" id="KW-0472">Membrane</keyword>
<dbReference type="InParanoid" id="A0A7E5WZD9"/>
<dbReference type="PANTHER" id="PTHR24416:SF566">
    <property type="entry name" value="EPIDERMAL GROWTH FACTOR RECEPTOR"/>
    <property type="match status" value="1"/>
</dbReference>
<dbReference type="InterPro" id="IPR017441">
    <property type="entry name" value="Protein_kinase_ATP_BS"/>
</dbReference>
<dbReference type="SMART" id="SM00219">
    <property type="entry name" value="TyrKc"/>
    <property type="match status" value="1"/>
</dbReference>
<keyword evidence="12" id="KW-0829">Tyrosine-protein kinase</keyword>
<evidence type="ECO:0000256" key="17">
    <source>
        <dbReference type="PROSITE-ProRule" id="PRU10141"/>
    </source>
</evidence>
<evidence type="ECO:0000256" key="7">
    <source>
        <dbReference type="ARBA" id="ARBA00022741"/>
    </source>
</evidence>
<dbReference type="FunFam" id="3.80.20.20:FF:000009">
    <property type="entry name" value="Receptor protein-tyrosine kinase"/>
    <property type="match status" value="1"/>
</dbReference>
<dbReference type="Gene3D" id="1.10.510.10">
    <property type="entry name" value="Transferase(Phosphotransferase) domain 1"/>
    <property type="match status" value="1"/>
</dbReference>
<dbReference type="GO" id="GO:0038127">
    <property type="term" value="P:ERBB signaling pathway"/>
    <property type="evidence" value="ECO:0007669"/>
    <property type="project" value="UniProtKB-ARBA"/>
</dbReference>
<dbReference type="Pfam" id="PF14843">
    <property type="entry name" value="GF_recep_IV"/>
    <property type="match status" value="2"/>
</dbReference>
<evidence type="ECO:0000256" key="3">
    <source>
        <dbReference type="ARBA" id="ARBA00022473"/>
    </source>
</evidence>
<feature type="binding site" evidence="17">
    <location>
        <position position="1164"/>
    </location>
    <ligand>
        <name>ATP</name>
        <dbReference type="ChEBI" id="CHEBI:30616"/>
    </ligand>
</feature>
<dbReference type="PROSITE" id="PS50011">
    <property type="entry name" value="PROTEIN_KINASE_DOM"/>
    <property type="match status" value="1"/>
</dbReference>
<evidence type="ECO:0000256" key="4">
    <source>
        <dbReference type="ARBA" id="ARBA00022553"/>
    </source>
</evidence>
<proteinExistence type="predicted"/>
<dbReference type="GO" id="GO:0008284">
    <property type="term" value="P:positive regulation of cell population proliferation"/>
    <property type="evidence" value="ECO:0007669"/>
    <property type="project" value="TreeGrafter"/>
</dbReference>
<keyword evidence="13 22" id="KW-0675">Receptor</keyword>
<feature type="compositionally biased region" description="Acidic residues" evidence="18">
    <location>
        <begin position="144"/>
        <end position="154"/>
    </location>
</feature>
<evidence type="ECO:0000256" key="1">
    <source>
        <dbReference type="ARBA" id="ARBA00004479"/>
    </source>
</evidence>
<feature type="region of interest" description="Disordered" evidence="18">
    <location>
        <begin position="1627"/>
        <end position="1693"/>
    </location>
</feature>
<dbReference type="PROSITE" id="PS00107">
    <property type="entry name" value="PROTEIN_KINASE_ATP"/>
    <property type="match status" value="1"/>
</dbReference>
<evidence type="ECO:0000256" key="19">
    <source>
        <dbReference type="SAM" id="Phobius"/>
    </source>
</evidence>
<dbReference type="GeneID" id="113507132"/>
<evidence type="ECO:0000256" key="16">
    <source>
        <dbReference type="ARBA" id="ARBA00074007"/>
    </source>
</evidence>
<dbReference type="Pfam" id="PF07714">
    <property type="entry name" value="PK_Tyr_Ser-Thr"/>
    <property type="match status" value="1"/>
</dbReference>
<evidence type="ECO:0000256" key="13">
    <source>
        <dbReference type="ARBA" id="ARBA00023170"/>
    </source>
</evidence>
<evidence type="ECO:0000256" key="14">
    <source>
        <dbReference type="ARBA" id="ARBA00023180"/>
    </source>
</evidence>
<keyword evidence="21" id="KW-1185">Reference proteome</keyword>
<dbReference type="PROSITE" id="PS00109">
    <property type="entry name" value="PROTEIN_KINASE_TYR"/>
    <property type="match status" value="1"/>
</dbReference>
<dbReference type="InterPro" id="IPR000494">
    <property type="entry name" value="Rcpt_L-dom"/>
</dbReference>
<dbReference type="InterPro" id="IPR020635">
    <property type="entry name" value="Tyr_kinase_cat_dom"/>
</dbReference>
<dbReference type="InterPro" id="IPR050122">
    <property type="entry name" value="RTK"/>
</dbReference>
<evidence type="ECO:0000256" key="18">
    <source>
        <dbReference type="SAM" id="MobiDB-lite"/>
    </source>
</evidence>
<evidence type="ECO:0000256" key="5">
    <source>
        <dbReference type="ARBA" id="ARBA00022679"/>
    </source>
</evidence>
<dbReference type="FunCoup" id="A0A7E5WZD9">
    <property type="interactions" value="574"/>
</dbReference>
<dbReference type="CTD" id="1956"/>
<dbReference type="GO" id="GO:0043235">
    <property type="term" value="C:receptor complex"/>
    <property type="evidence" value="ECO:0007669"/>
    <property type="project" value="TreeGrafter"/>
</dbReference>
<dbReference type="PANTHER" id="PTHR24416">
    <property type="entry name" value="TYROSINE-PROTEIN KINASE RECEPTOR"/>
    <property type="match status" value="1"/>
</dbReference>
<dbReference type="GO" id="GO:0022008">
    <property type="term" value="P:neurogenesis"/>
    <property type="evidence" value="ECO:0007669"/>
    <property type="project" value="TreeGrafter"/>
</dbReference>
<evidence type="ECO:0000313" key="21">
    <source>
        <dbReference type="Proteomes" id="UP000322000"/>
    </source>
</evidence>
<dbReference type="InterPro" id="IPR011009">
    <property type="entry name" value="Kinase-like_dom_sf"/>
</dbReference>
<evidence type="ECO:0000256" key="9">
    <source>
        <dbReference type="ARBA" id="ARBA00022840"/>
    </source>
</evidence>
<dbReference type="KEGG" id="tnl:113507132"/>
<evidence type="ECO:0000256" key="10">
    <source>
        <dbReference type="ARBA" id="ARBA00022989"/>
    </source>
</evidence>
<dbReference type="RefSeq" id="XP_026745819.1">
    <property type="nucleotide sequence ID" value="XM_026890018.1"/>
</dbReference>
<feature type="compositionally biased region" description="Basic and acidic residues" evidence="18">
    <location>
        <begin position="1664"/>
        <end position="1693"/>
    </location>
</feature>
<dbReference type="Gene3D" id="3.30.200.20">
    <property type="entry name" value="Phosphorylase Kinase, domain 1"/>
    <property type="match status" value="1"/>
</dbReference>
<dbReference type="CDD" id="cd05057">
    <property type="entry name" value="PTKc_EGFR_like"/>
    <property type="match status" value="1"/>
</dbReference>
<feature type="compositionally biased region" description="Polar residues" evidence="18">
    <location>
        <begin position="1645"/>
        <end position="1659"/>
    </location>
</feature>
<dbReference type="SUPFAM" id="SSF56112">
    <property type="entry name" value="Protein kinase-like (PK-like)"/>
    <property type="match status" value="1"/>
</dbReference>
<comment type="subcellular location">
    <subcellularLocation>
        <location evidence="1">Membrane</location>
        <topology evidence="1">Single-pass type I membrane protein</topology>
    </subcellularLocation>
</comment>
<keyword evidence="6 19" id="KW-0812">Transmembrane</keyword>
<evidence type="ECO:0000259" key="20">
    <source>
        <dbReference type="PROSITE" id="PS50011"/>
    </source>
</evidence>
<dbReference type="FunFam" id="3.30.200.20:FF:000422">
    <property type="entry name" value="Receptor protein-tyrosine kinase"/>
    <property type="match status" value="1"/>
</dbReference>
<dbReference type="Gene3D" id="2.10.220.10">
    <property type="entry name" value="Hormone Receptor, Insulin-like Growth Factor Receptor 1, Chain A, domain 2"/>
    <property type="match status" value="3"/>
</dbReference>
<dbReference type="SMART" id="SM00261">
    <property type="entry name" value="FU"/>
    <property type="match status" value="7"/>
</dbReference>
<keyword evidence="8" id="KW-0418">Kinase</keyword>
<dbReference type="FunFam" id="2.10.220.10:FF:000001">
    <property type="entry name" value="Receptor protein-tyrosine kinase"/>
    <property type="match status" value="1"/>
</dbReference>
<dbReference type="Gene3D" id="3.80.20.20">
    <property type="entry name" value="Receptor L-domain"/>
    <property type="match status" value="2"/>
</dbReference>
<dbReference type="GO" id="GO:0005524">
    <property type="term" value="F:ATP binding"/>
    <property type="evidence" value="ECO:0007669"/>
    <property type="project" value="UniProtKB-UniRule"/>
</dbReference>
<dbReference type="Proteomes" id="UP000322000">
    <property type="component" value="Chromosome 1"/>
</dbReference>
<keyword evidence="4" id="KW-0597">Phosphoprotein</keyword>
<feature type="domain" description="Protein kinase" evidence="20">
    <location>
        <begin position="1131"/>
        <end position="1398"/>
    </location>
</feature>
<dbReference type="FunFam" id="2.10.220.10:FF:000024">
    <property type="entry name" value="Receptor protein-tyrosine kinase"/>
    <property type="match status" value="1"/>
</dbReference>
<dbReference type="InterPro" id="IPR006212">
    <property type="entry name" value="Furin_repeat"/>
</dbReference>
<dbReference type="FunFam" id="1.10.510.10:FF:000233">
    <property type="entry name" value="receptor tyrosine-protein kinase erbB-3"/>
    <property type="match status" value="1"/>
</dbReference>
<evidence type="ECO:0000256" key="15">
    <source>
        <dbReference type="ARBA" id="ARBA00051243"/>
    </source>
</evidence>
<dbReference type="EC" id="2.7.10.1" evidence="2"/>
<evidence type="ECO:0000256" key="6">
    <source>
        <dbReference type="ARBA" id="ARBA00022692"/>
    </source>
</evidence>
<dbReference type="InterPro" id="IPR008266">
    <property type="entry name" value="Tyr_kinase_AS"/>
</dbReference>
<protein>
    <recommendedName>
        <fullName evidence="16">Epidermal growth factor receptor</fullName>
        <ecNumber evidence="2">2.7.10.1</ecNumber>
    </recommendedName>
</protein>
<keyword evidence="5" id="KW-0808">Transferase</keyword>
<gene>
    <name evidence="22" type="primary">LOC113507132</name>
</gene>